<dbReference type="AlphaFoldDB" id="A0A233RB57"/>
<gene>
    <name evidence="1" type="ORF">B6S08_15865</name>
</gene>
<sequence>MKPLQSRLWRFMGLPVWQCTHGERLPYAPEPPSPVADVLLITGQGQRLPERLFDDLTLALNGVRPLVQDETAWLAAGRPGARVMLGFNLTTPADDLAWQASLPLTASQKRELWSRLCSLNSVP</sequence>
<dbReference type="OrthoDB" id="5600669at2"/>
<dbReference type="EMBL" id="NBIM01000008">
    <property type="protein sequence ID" value="OXY80626.1"/>
    <property type="molecule type" value="Genomic_DNA"/>
</dbReference>
<accession>A0A233RB57</accession>
<keyword evidence="2" id="KW-1185">Reference proteome</keyword>
<reference evidence="1 2" key="1">
    <citation type="submission" date="2017-08" db="EMBL/GenBank/DDBJ databases">
        <title>A Genome Sequence of Oceanimonas doudoroffii ATCC 27123T.</title>
        <authorList>
            <person name="Brennan M.A."/>
            <person name="Maclea K.S."/>
            <person name="Mcclelland W.D."/>
            <person name="Trachtenberg A.M."/>
        </authorList>
    </citation>
    <scope>NUCLEOTIDE SEQUENCE [LARGE SCALE GENOMIC DNA]</scope>
    <source>
        <strain evidence="1 2">ATCC 27123</strain>
    </source>
</reference>
<dbReference type="RefSeq" id="WP_094201788.1">
    <property type="nucleotide sequence ID" value="NZ_NBIM01000008.1"/>
</dbReference>
<dbReference type="Proteomes" id="UP000242757">
    <property type="component" value="Unassembled WGS sequence"/>
</dbReference>
<name>A0A233RB57_9GAMM</name>
<proteinExistence type="predicted"/>
<evidence type="ECO:0000313" key="1">
    <source>
        <dbReference type="EMBL" id="OXY80626.1"/>
    </source>
</evidence>
<organism evidence="1 2">
    <name type="scientific">Oceanimonas doudoroffii</name>
    <dbReference type="NCBI Taxonomy" id="84158"/>
    <lineage>
        <taxon>Bacteria</taxon>
        <taxon>Pseudomonadati</taxon>
        <taxon>Pseudomonadota</taxon>
        <taxon>Gammaproteobacteria</taxon>
        <taxon>Aeromonadales</taxon>
        <taxon>Aeromonadaceae</taxon>
        <taxon>Oceanimonas</taxon>
    </lineage>
</organism>
<protein>
    <recommendedName>
        <fullName evidence="3">DNA polymerase III subunit psi</fullName>
    </recommendedName>
</protein>
<evidence type="ECO:0008006" key="3">
    <source>
        <dbReference type="Google" id="ProtNLM"/>
    </source>
</evidence>
<comment type="caution">
    <text evidence="1">The sequence shown here is derived from an EMBL/GenBank/DDBJ whole genome shotgun (WGS) entry which is preliminary data.</text>
</comment>
<evidence type="ECO:0000313" key="2">
    <source>
        <dbReference type="Proteomes" id="UP000242757"/>
    </source>
</evidence>